<gene>
    <name evidence="1" type="ORF">BKP37_08720</name>
</gene>
<name>A0A1S2LPY5_9BACI</name>
<protein>
    <submittedName>
        <fullName evidence="1">Uncharacterized protein</fullName>
    </submittedName>
</protein>
<dbReference type="OrthoDB" id="2797634at2"/>
<keyword evidence="2" id="KW-1185">Reference proteome</keyword>
<comment type="caution">
    <text evidence="1">The sequence shown here is derived from an EMBL/GenBank/DDBJ whole genome shotgun (WGS) entry which is preliminary data.</text>
</comment>
<dbReference type="Proteomes" id="UP000179524">
    <property type="component" value="Unassembled WGS sequence"/>
</dbReference>
<organism evidence="1 2">
    <name type="scientific">Anaerobacillus alkalilacustris</name>
    <dbReference type="NCBI Taxonomy" id="393763"/>
    <lineage>
        <taxon>Bacteria</taxon>
        <taxon>Bacillati</taxon>
        <taxon>Bacillota</taxon>
        <taxon>Bacilli</taxon>
        <taxon>Bacillales</taxon>
        <taxon>Bacillaceae</taxon>
        <taxon>Anaerobacillus</taxon>
    </lineage>
</organism>
<dbReference type="EMBL" id="MLQR01000020">
    <property type="protein sequence ID" value="OIJ14414.1"/>
    <property type="molecule type" value="Genomic_DNA"/>
</dbReference>
<dbReference type="RefSeq" id="WP_071309215.1">
    <property type="nucleotide sequence ID" value="NZ_MLQR01000020.1"/>
</dbReference>
<evidence type="ECO:0000313" key="1">
    <source>
        <dbReference type="EMBL" id="OIJ14414.1"/>
    </source>
</evidence>
<dbReference type="AlphaFoldDB" id="A0A1S2LPY5"/>
<sequence>MEFLNVVNPHFPDATPNSEPRNDFLEILAKYLTDYLEDVNLSSWDDCSPLFWEEFLFCYFPFQMDINPNISHTEKFLTELKKFARWLDRKRHTSFYKFLAKYIEETRGELKDCEILINGLYLHKFPNVFSEGWDFEDEFQKDLQKTAEDMEVDHIYLKVKEINGPIVVGACLNTNLSYYIVGLPINLPIPTGTIISGQVTRKKGEYLWSWKYPENVFPSKAKKYLENVMI</sequence>
<accession>A0A1S2LPY5</accession>
<evidence type="ECO:0000313" key="2">
    <source>
        <dbReference type="Proteomes" id="UP000179524"/>
    </source>
</evidence>
<proteinExistence type="predicted"/>
<reference evidence="1 2" key="1">
    <citation type="submission" date="2016-10" db="EMBL/GenBank/DDBJ databases">
        <title>Draft genome sequences of four alkaliphilic bacteria belonging to the Anaerobacillus genus.</title>
        <authorList>
            <person name="Bassil N.M."/>
            <person name="Lloyd J.R."/>
        </authorList>
    </citation>
    <scope>NUCLEOTIDE SEQUENCE [LARGE SCALE GENOMIC DNA]</scope>
    <source>
        <strain evidence="1 2">DSM 18345</strain>
    </source>
</reference>